<evidence type="ECO:0000313" key="4">
    <source>
        <dbReference type="Proteomes" id="UP000196842"/>
    </source>
</evidence>
<dbReference type="OrthoDB" id="7584480at2"/>
<evidence type="ECO:0000313" key="5">
    <source>
        <dbReference type="Proteomes" id="UP001343600"/>
    </source>
</evidence>
<reference evidence="2 5" key="2">
    <citation type="submission" date="2024-01" db="EMBL/GenBank/DDBJ databases">
        <title>Characterization of Pseudomonas viridiflava in Georgia, USA.</title>
        <authorList>
            <person name="Zhao M."/>
            <person name="Dutta B."/>
        </authorList>
    </citation>
    <scope>NUCLEOTIDE SEQUENCE [LARGE SCALE GENOMIC DNA]</scope>
    <source>
        <strain evidence="2 5">21GA0539</strain>
    </source>
</reference>
<dbReference type="EMBL" id="LT855380">
    <property type="protein sequence ID" value="SMS11239.1"/>
    <property type="molecule type" value="Genomic_DNA"/>
</dbReference>
<dbReference type="Proteomes" id="UP001343600">
    <property type="component" value="Unassembled WGS sequence"/>
</dbReference>
<dbReference type="Gene3D" id="3.90.820.10">
    <property type="entry name" value="Structural Genomics, Unknown Function 30-nov-00 1gh9 Mol_id"/>
    <property type="match status" value="1"/>
</dbReference>
<dbReference type="RefSeq" id="WP_004882868.1">
    <property type="nucleotide sequence ID" value="NZ_CP074412.1"/>
</dbReference>
<dbReference type="EMBL" id="JAZEIP010000009">
    <property type="protein sequence ID" value="MEE4040052.1"/>
    <property type="molecule type" value="Genomic_DNA"/>
</dbReference>
<dbReference type="InterPro" id="IPR037407">
    <property type="entry name" value="MLP_fam"/>
</dbReference>
<dbReference type="Pfam" id="PF03621">
    <property type="entry name" value="MbtH"/>
    <property type="match status" value="1"/>
</dbReference>
<dbReference type="GeneID" id="47765302"/>
<evidence type="ECO:0000313" key="3">
    <source>
        <dbReference type="EMBL" id="SMS11239.1"/>
    </source>
</evidence>
<dbReference type="InterPro" id="IPR038020">
    <property type="entry name" value="MbtH-like_sf"/>
</dbReference>
<proteinExistence type="predicted"/>
<evidence type="ECO:0000259" key="1">
    <source>
        <dbReference type="SMART" id="SM00923"/>
    </source>
</evidence>
<dbReference type="AlphaFoldDB" id="A0A0D0N8V6"/>
<gene>
    <name evidence="3" type="ORF">CFBP1590__3653</name>
    <name evidence="2" type="ORF">V2I87_08100</name>
</gene>
<dbReference type="GO" id="GO:0005829">
    <property type="term" value="C:cytosol"/>
    <property type="evidence" value="ECO:0007669"/>
    <property type="project" value="TreeGrafter"/>
</dbReference>
<name>A0A0D0N8V6_PSEVI</name>
<dbReference type="PANTHER" id="PTHR38444">
    <property type="entry name" value="ENTEROBACTIN BIOSYNTHESIS PROTEIN YBDZ"/>
    <property type="match status" value="1"/>
</dbReference>
<feature type="domain" description="MbtH-like" evidence="1">
    <location>
        <begin position="1"/>
        <end position="49"/>
    </location>
</feature>
<protein>
    <submittedName>
        <fullName evidence="2">MbtH family NRPS accessory protein</fullName>
    </submittedName>
</protein>
<accession>A0A0D0N8V6</accession>
<dbReference type="PANTHER" id="PTHR38444:SF1">
    <property type="entry name" value="ENTEROBACTIN BIOSYNTHESIS PROTEIN YBDZ"/>
    <property type="match status" value="1"/>
</dbReference>
<dbReference type="SUPFAM" id="SSF160582">
    <property type="entry name" value="MbtH-like"/>
    <property type="match status" value="1"/>
</dbReference>
<dbReference type="Proteomes" id="UP000196842">
    <property type="component" value="Chromosome I"/>
</dbReference>
<dbReference type="InterPro" id="IPR005153">
    <property type="entry name" value="MbtH-like_dom"/>
</dbReference>
<dbReference type="GO" id="GO:0019290">
    <property type="term" value="P:siderophore biosynthetic process"/>
    <property type="evidence" value="ECO:0007669"/>
    <property type="project" value="TreeGrafter"/>
</dbReference>
<evidence type="ECO:0000313" key="2">
    <source>
        <dbReference type="EMBL" id="MEE4040052.1"/>
    </source>
</evidence>
<sequence>MNEPDSQFEVVTNDEGQYSIWPAGKPMAVGWSKAGVCGERQTCLDYIAEHWTDMRPRSLREG</sequence>
<dbReference type="SMART" id="SM00923">
    <property type="entry name" value="MbtH"/>
    <property type="match status" value="1"/>
</dbReference>
<reference evidence="3 4" key="1">
    <citation type="submission" date="2017-05" db="EMBL/GenBank/DDBJ databases">
        <authorList>
            <person name="Song R."/>
            <person name="Chenine A.L."/>
            <person name="Ruprecht R.M."/>
        </authorList>
    </citation>
    <scope>NUCLEOTIDE SEQUENCE [LARGE SCALE GENOMIC DNA]</scope>
    <source>
        <strain evidence="3 4">CFBP 1590</strain>
    </source>
</reference>
<keyword evidence="5" id="KW-1185">Reference proteome</keyword>
<dbReference type="KEGG" id="pvd:CFBP1590__3653"/>
<organism evidence="3 4">
    <name type="scientific">Pseudomonas viridiflava</name>
    <name type="common">Phytomonas viridiflava</name>
    <dbReference type="NCBI Taxonomy" id="33069"/>
    <lineage>
        <taxon>Bacteria</taxon>
        <taxon>Pseudomonadati</taxon>
        <taxon>Pseudomonadota</taxon>
        <taxon>Gammaproteobacteria</taxon>
        <taxon>Pseudomonadales</taxon>
        <taxon>Pseudomonadaceae</taxon>
        <taxon>Pseudomonas</taxon>
    </lineage>
</organism>